<dbReference type="GO" id="GO:0033108">
    <property type="term" value="P:mitochondrial respiratory chain complex assembly"/>
    <property type="evidence" value="ECO:0007669"/>
    <property type="project" value="TreeGrafter"/>
</dbReference>
<proteinExistence type="predicted"/>
<dbReference type="PANTHER" id="PTHR43557:SF4">
    <property type="entry name" value="APOPTOSIS-INDUCING FACTOR 1, MITOCHONDRIAL"/>
    <property type="match status" value="1"/>
</dbReference>
<keyword evidence="2" id="KW-0285">Flavoprotein</keyword>
<dbReference type="InterPro" id="IPR016156">
    <property type="entry name" value="FAD/NAD-linked_Rdtase_dimer_sf"/>
</dbReference>
<dbReference type="Pfam" id="PF07992">
    <property type="entry name" value="Pyr_redox_2"/>
    <property type="match status" value="1"/>
</dbReference>
<comment type="catalytic activity">
    <reaction evidence="8">
        <text>A + NADH + H(+) = AH2 + NAD(+)</text>
        <dbReference type="Rhea" id="RHEA:11356"/>
        <dbReference type="ChEBI" id="CHEBI:13193"/>
        <dbReference type="ChEBI" id="CHEBI:15378"/>
        <dbReference type="ChEBI" id="CHEBI:17499"/>
        <dbReference type="ChEBI" id="CHEBI:57540"/>
        <dbReference type="ChEBI" id="CHEBI:57945"/>
    </reaction>
</comment>
<dbReference type="GO" id="GO:0071949">
    <property type="term" value="F:FAD binding"/>
    <property type="evidence" value="ECO:0007669"/>
    <property type="project" value="TreeGrafter"/>
</dbReference>
<evidence type="ECO:0000259" key="10">
    <source>
        <dbReference type="Pfam" id="PF07992"/>
    </source>
</evidence>
<evidence type="ECO:0000256" key="8">
    <source>
        <dbReference type="ARBA" id="ARBA00047786"/>
    </source>
</evidence>
<dbReference type="InterPro" id="IPR029324">
    <property type="entry name" value="AIF_C"/>
</dbReference>
<dbReference type="SUPFAM" id="SSF55424">
    <property type="entry name" value="FAD/NAD-linked reductases, dimerisation (C-terminal) domain"/>
    <property type="match status" value="1"/>
</dbReference>
<sequence>MTDRYDYLIIGGGMAADAAARGIRELDDSGTIGILSADADPPYQRPPLSKDLWQEPEEGSDDTGGLDTIWLNTADDTGADVRLRTVVTGIDRDGRQVSTESGELVGYGKLLLATGSRPNRIEGLPEDERVVYFRSAQDYQRVRSLAGAGEHAVVVGGGYIATEVAAGLSRTGAKVSVVFTQDTFGSKTLPAEIASGVEQDYRDHGVTLHPGRRVTRGVATDENLVLTLDDGTDLEADVVVVGVGAAPVVDLAADAGLEVGTGVIVDEHLRTADPLIWAVGDVAEYPDPVLGRTRVEHVDQATESGKAAGRAMAGDEAAYTHTPFFWSDLYDNGYEAIGRLDGSLDTLVDWSEDHSAAVVYYLENETPTGVLLWNTWDSVEQAQQVLADPPARREDLLGRITPGG</sequence>
<feature type="domain" description="FAD/NAD(P)-binding" evidence="10">
    <location>
        <begin position="5"/>
        <end position="305"/>
    </location>
</feature>
<keyword evidence="5" id="KW-0809">Transit peptide</keyword>
<dbReference type="InterPro" id="IPR050446">
    <property type="entry name" value="FAD-oxidoreductase/Apoptosis"/>
</dbReference>
<dbReference type="EMBL" id="JACGWT010000005">
    <property type="protein sequence ID" value="MBA8795735.1"/>
    <property type="molecule type" value="Genomic_DNA"/>
</dbReference>
<dbReference type="SMART" id="SM01353">
    <property type="entry name" value="AIF_C"/>
    <property type="match status" value="1"/>
</dbReference>
<evidence type="ECO:0000256" key="4">
    <source>
        <dbReference type="ARBA" id="ARBA00022827"/>
    </source>
</evidence>
<accession>A0A7W3P790</accession>
<comment type="caution">
    <text evidence="12">The sequence shown here is derived from an EMBL/GenBank/DDBJ whole genome shotgun (WGS) entry which is preliminary data.</text>
</comment>
<dbReference type="AlphaFoldDB" id="A0A7W3P790"/>
<dbReference type="GO" id="GO:0012501">
    <property type="term" value="P:programmed cell death"/>
    <property type="evidence" value="ECO:0007669"/>
    <property type="project" value="TreeGrafter"/>
</dbReference>
<dbReference type="PRINTS" id="PR00411">
    <property type="entry name" value="PNDRDTASEI"/>
</dbReference>
<evidence type="ECO:0000256" key="2">
    <source>
        <dbReference type="ARBA" id="ARBA00022630"/>
    </source>
</evidence>
<dbReference type="Pfam" id="PF14721">
    <property type="entry name" value="AIF_C"/>
    <property type="match status" value="1"/>
</dbReference>
<dbReference type="InterPro" id="IPR036188">
    <property type="entry name" value="FAD/NAD-bd_sf"/>
</dbReference>
<feature type="domain" description="Mitochondrial apoptosis-inducing factor C-terminal" evidence="11">
    <location>
        <begin position="308"/>
        <end position="350"/>
    </location>
</feature>
<dbReference type="PRINTS" id="PR00368">
    <property type="entry name" value="FADPNR"/>
</dbReference>
<dbReference type="InterPro" id="IPR023753">
    <property type="entry name" value="FAD/NAD-binding_dom"/>
</dbReference>
<evidence type="ECO:0000256" key="3">
    <source>
        <dbReference type="ARBA" id="ARBA00022703"/>
    </source>
</evidence>
<dbReference type="Gene3D" id="3.30.390.30">
    <property type="match status" value="1"/>
</dbReference>
<keyword evidence="7" id="KW-0520">NAD</keyword>
<dbReference type="GO" id="GO:0005737">
    <property type="term" value="C:cytoplasm"/>
    <property type="evidence" value="ECO:0007669"/>
    <property type="project" value="TreeGrafter"/>
</dbReference>
<gene>
    <name evidence="12" type="ORF">FHX74_003371</name>
</gene>
<comment type="cofactor">
    <cofactor evidence="1">
        <name>FAD</name>
        <dbReference type="ChEBI" id="CHEBI:57692"/>
    </cofactor>
</comment>
<evidence type="ECO:0000313" key="13">
    <source>
        <dbReference type="Proteomes" id="UP000523079"/>
    </source>
</evidence>
<dbReference type="Gene3D" id="3.50.50.60">
    <property type="entry name" value="FAD/NAD(P)-binding domain"/>
    <property type="match status" value="2"/>
</dbReference>
<protein>
    <submittedName>
        <fullName evidence="12">NADPH-dependent 2,4-dienoyl-CoA reductase/sulfur reductase-like enzyme</fullName>
    </submittedName>
</protein>
<evidence type="ECO:0000256" key="6">
    <source>
        <dbReference type="ARBA" id="ARBA00023002"/>
    </source>
</evidence>
<dbReference type="RefSeq" id="WP_182561316.1">
    <property type="nucleotide sequence ID" value="NZ_JACGWT010000005.1"/>
</dbReference>
<keyword evidence="6" id="KW-0560">Oxidoreductase</keyword>
<dbReference type="Proteomes" id="UP000523079">
    <property type="component" value="Unassembled WGS sequence"/>
</dbReference>
<dbReference type="GO" id="GO:0046983">
    <property type="term" value="F:protein dimerization activity"/>
    <property type="evidence" value="ECO:0007669"/>
    <property type="project" value="InterPro"/>
</dbReference>
<keyword evidence="3" id="KW-0053">Apoptosis</keyword>
<evidence type="ECO:0000256" key="9">
    <source>
        <dbReference type="SAM" id="MobiDB-lite"/>
    </source>
</evidence>
<keyword evidence="4" id="KW-0274">FAD</keyword>
<dbReference type="PANTHER" id="PTHR43557">
    <property type="entry name" value="APOPTOSIS-INDUCING FACTOR 1"/>
    <property type="match status" value="1"/>
</dbReference>
<evidence type="ECO:0000259" key="11">
    <source>
        <dbReference type="Pfam" id="PF14721"/>
    </source>
</evidence>
<keyword evidence="13" id="KW-1185">Reference proteome</keyword>
<evidence type="ECO:0000256" key="7">
    <source>
        <dbReference type="ARBA" id="ARBA00023027"/>
    </source>
</evidence>
<reference evidence="12 13" key="1">
    <citation type="submission" date="2020-07" db="EMBL/GenBank/DDBJ databases">
        <title>Sequencing the genomes of 1000 actinobacteria strains.</title>
        <authorList>
            <person name="Klenk H.-P."/>
        </authorList>
    </citation>
    <scope>NUCLEOTIDE SEQUENCE [LARGE SCALE GENOMIC DNA]</scope>
    <source>
        <strain evidence="12 13">DSM 100723</strain>
    </source>
</reference>
<organism evidence="12 13">
    <name type="scientific">Microlunatus kandeliicorticis</name>
    <dbReference type="NCBI Taxonomy" id="1759536"/>
    <lineage>
        <taxon>Bacteria</taxon>
        <taxon>Bacillati</taxon>
        <taxon>Actinomycetota</taxon>
        <taxon>Actinomycetes</taxon>
        <taxon>Propionibacteriales</taxon>
        <taxon>Propionibacteriaceae</taxon>
        <taxon>Microlunatus</taxon>
    </lineage>
</organism>
<dbReference type="GO" id="GO:0016174">
    <property type="term" value="F:NAD(P)H oxidase H2O2-forming activity"/>
    <property type="evidence" value="ECO:0007669"/>
    <property type="project" value="TreeGrafter"/>
</dbReference>
<evidence type="ECO:0000256" key="1">
    <source>
        <dbReference type="ARBA" id="ARBA00001974"/>
    </source>
</evidence>
<feature type="region of interest" description="Disordered" evidence="9">
    <location>
        <begin position="34"/>
        <end position="65"/>
    </location>
</feature>
<name>A0A7W3P790_9ACTN</name>
<dbReference type="SUPFAM" id="SSF51905">
    <property type="entry name" value="FAD/NAD(P)-binding domain"/>
    <property type="match status" value="2"/>
</dbReference>
<evidence type="ECO:0000313" key="12">
    <source>
        <dbReference type="EMBL" id="MBA8795735.1"/>
    </source>
</evidence>
<evidence type="ECO:0000256" key="5">
    <source>
        <dbReference type="ARBA" id="ARBA00022946"/>
    </source>
</evidence>